<evidence type="ECO:0000313" key="2">
    <source>
        <dbReference type="EMBL" id="GLI93159.1"/>
    </source>
</evidence>
<reference evidence="2" key="1">
    <citation type="journal article" date="2023" name="Int. J. Syst. Evol. Microbiol.">
        <title>Methylocystis iwaonis sp. nov., a type II methane-oxidizing bacterium from surface soil of a rice paddy field in Japan, and emended description of the genus Methylocystis (ex Whittenbury et al. 1970) Bowman et al. 1993.</title>
        <authorList>
            <person name="Kaise H."/>
            <person name="Sawadogo J.B."/>
            <person name="Alam M.S."/>
            <person name="Ueno C."/>
            <person name="Dianou D."/>
            <person name="Shinjo R."/>
            <person name="Asakawa S."/>
        </authorList>
    </citation>
    <scope>NUCLEOTIDE SEQUENCE</scope>
    <source>
        <strain evidence="2">LMG27198</strain>
    </source>
</reference>
<sequence length="98" mass="10641">MAKDFPTYAATQDESPGSSSNSQTKQSNEKLNSSHLADELHELASRALCLELAIIGASKECQMNSYGDALAQLARDLTVGLEALEMKLSDQRQNPDKI</sequence>
<feature type="compositionally biased region" description="Polar residues" evidence="1">
    <location>
        <begin position="9"/>
        <end position="34"/>
    </location>
</feature>
<organism evidence="2 3">
    <name type="scientific">Methylocystis echinoides</name>
    <dbReference type="NCBI Taxonomy" id="29468"/>
    <lineage>
        <taxon>Bacteria</taxon>
        <taxon>Pseudomonadati</taxon>
        <taxon>Pseudomonadota</taxon>
        <taxon>Alphaproteobacteria</taxon>
        <taxon>Hyphomicrobiales</taxon>
        <taxon>Methylocystaceae</taxon>
        <taxon>Methylocystis</taxon>
    </lineage>
</organism>
<dbReference type="AlphaFoldDB" id="A0A9W6LSC1"/>
<accession>A0A9W6LSC1</accession>
<name>A0A9W6LSC1_9HYPH</name>
<evidence type="ECO:0000313" key="3">
    <source>
        <dbReference type="Proteomes" id="UP001144323"/>
    </source>
</evidence>
<comment type="caution">
    <text evidence="2">The sequence shown here is derived from an EMBL/GenBank/DDBJ whole genome shotgun (WGS) entry which is preliminary data.</text>
</comment>
<dbReference type="RefSeq" id="WP_281802812.1">
    <property type="nucleotide sequence ID" value="NZ_BSEC01000001.1"/>
</dbReference>
<feature type="region of interest" description="Disordered" evidence="1">
    <location>
        <begin position="1"/>
        <end position="34"/>
    </location>
</feature>
<keyword evidence="3" id="KW-1185">Reference proteome</keyword>
<proteinExistence type="predicted"/>
<protein>
    <submittedName>
        <fullName evidence="2">Uncharacterized protein</fullName>
    </submittedName>
</protein>
<gene>
    <name evidence="2" type="ORF">LMG27198_21510</name>
</gene>
<evidence type="ECO:0000256" key="1">
    <source>
        <dbReference type="SAM" id="MobiDB-lite"/>
    </source>
</evidence>
<dbReference type="EMBL" id="BSEC01000001">
    <property type="protein sequence ID" value="GLI93159.1"/>
    <property type="molecule type" value="Genomic_DNA"/>
</dbReference>
<dbReference type="Proteomes" id="UP001144323">
    <property type="component" value="Unassembled WGS sequence"/>
</dbReference>